<protein>
    <submittedName>
        <fullName evidence="2">Uncharacterized protein</fullName>
    </submittedName>
</protein>
<dbReference type="AlphaFoldDB" id="A0A1V4HZA0"/>
<feature type="coiled-coil region" evidence="1">
    <location>
        <begin position="285"/>
        <end position="312"/>
    </location>
</feature>
<accession>A0A1V4HZA0</accession>
<name>A0A1V4HZA0_NITVU</name>
<sequence length="420" mass="47220">MTDALFRSLDSAAIARDIRKAQHSVCYAAPGIQQEPAKAMAELARRIGPELITVCLDFDERVMRMGFGDLAAVKTLLDAGIAVSSTPGLRTGLVIVDHDGFIFTPTALYLEADERPTEAPNALRLSRDQVTEALARLSPAAKAIAMVLAKTPAERERIREQAVEVPSTVVMDVQFAAIQTKLAEAPPVQFDVARQVRVFEPYFQYVELRLTGAAIHRHRIAIPKVIQNFGADESVQSRLKTTFDLIERESALSSKPIEDELNTIRKNLTHSLGKDHGRVLSKAQKPLFEKRLSELRAKLEKFQTEVRSKLQEKLDSSRDEIVKYYVTRVVENPPDAFAGQLLTEKPTEDDARRWLGLQLDRVFPKAEQLIQKMDLEQTYKDVTFETLNKPDFLSCIKVAFPGVNWDRAYEEYRAAGEKKA</sequence>
<reference evidence="2 3" key="1">
    <citation type="submission" date="2017-02" db="EMBL/GenBank/DDBJ databases">
        <title>Genome sequence of the nitrite-oxidizing bacterium Nitrobacter vulgaris strain Ab1.</title>
        <authorList>
            <person name="Mellbye B.L."/>
            <person name="Davis E.W."/>
            <person name="Spieck E."/>
            <person name="Chang J.H."/>
            <person name="Bottomley P.J."/>
            <person name="Sayavedra-Soto L.A."/>
        </authorList>
    </citation>
    <scope>NUCLEOTIDE SEQUENCE [LARGE SCALE GENOMIC DNA]</scope>
    <source>
        <strain evidence="2 3">Ab1</strain>
    </source>
</reference>
<evidence type="ECO:0000256" key="1">
    <source>
        <dbReference type="SAM" id="Coils"/>
    </source>
</evidence>
<dbReference type="OrthoDB" id="6397491at2"/>
<dbReference type="RefSeq" id="WP_079446932.1">
    <property type="nucleotide sequence ID" value="NZ_MWPQ01000040.1"/>
</dbReference>
<evidence type="ECO:0000313" key="3">
    <source>
        <dbReference type="Proteomes" id="UP000189940"/>
    </source>
</evidence>
<proteinExistence type="predicted"/>
<dbReference type="STRING" id="29421.B2M20_10285"/>
<dbReference type="EMBL" id="MWPQ01000040">
    <property type="protein sequence ID" value="OPH82902.1"/>
    <property type="molecule type" value="Genomic_DNA"/>
</dbReference>
<dbReference type="Proteomes" id="UP000189940">
    <property type="component" value="Unassembled WGS sequence"/>
</dbReference>
<organism evidence="2 3">
    <name type="scientific">Nitrobacter vulgaris</name>
    <dbReference type="NCBI Taxonomy" id="29421"/>
    <lineage>
        <taxon>Bacteria</taxon>
        <taxon>Pseudomonadati</taxon>
        <taxon>Pseudomonadota</taxon>
        <taxon>Alphaproteobacteria</taxon>
        <taxon>Hyphomicrobiales</taxon>
        <taxon>Nitrobacteraceae</taxon>
        <taxon>Nitrobacter</taxon>
    </lineage>
</organism>
<comment type="caution">
    <text evidence="2">The sequence shown here is derived from an EMBL/GenBank/DDBJ whole genome shotgun (WGS) entry which is preliminary data.</text>
</comment>
<evidence type="ECO:0000313" key="2">
    <source>
        <dbReference type="EMBL" id="OPH82902.1"/>
    </source>
</evidence>
<keyword evidence="1" id="KW-0175">Coiled coil</keyword>
<keyword evidence="3" id="KW-1185">Reference proteome</keyword>
<gene>
    <name evidence="2" type="ORF">B2M20_10285</name>
</gene>